<keyword evidence="2" id="KW-0732">Signal</keyword>
<accession>A0A1B2DGI1</accession>
<feature type="region of interest" description="Disordered" evidence="1">
    <location>
        <begin position="256"/>
        <end position="294"/>
    </location>
</feature>
<evidence type="ECO:0000313" key="3">
    <source>
        <dbReference type="EMBL" id="ANY66806.1"/>
    </source>
</evidence>
<proteinExistence type="predicted"/>
<dbReference type="EMBL" id="CP016808">
    <property type="protein sequence ID" value="ANY66806.1"/>
    <property type="molecule type" value="Genomic_DNA"/>
</dbReference>
<feature type="signal peptide" evidence="2">
    <location>
        <begin position="1"/>
        <end position="24"/>
    </location>
</feature>
<feature type="region of interest" description="Disordered" evidence="1">
    <location>
        <begin position="34"/>
        <end position="57"/>
    </location>
</feature>
<evidence type="ECO:0000256" key="2">
    <source>
        <dbReference type="SAM" id="SignalP"/>
    </source>
</evidence>
<sequence>MKGTKTIVASAIALSLVVGGGALAIPAIHAASTDTSTQSAADGSGATREAGKHKGGSFGFGQWKTQLAEYLKLDEATLDTQLKTQTLAEVASAQGVDRETLKAKLVEWLDAAAATRKEKLQSEDPDKTSDAAKADKQWDSSAIADKILDSNGQAGLGGEGGHRGGGKGGFGKGGFASEETAAVLGVTVDELKTELKAGKSLADIAAAKGVDVQKVIDQKVSEETARLDQALADGKLTQEQYDAKIAELTERVTQFVNGEFKKPEGDGAGHQGKHGKRDATAESSDTAATADQSA</sequence>
<dbReference type="RefSeq" id="WP_099518100.1">
    <property type="nucleotide sequence ID" value="NZ_CP016808.1"/>
</dbReference>
<organism evidence="3">
    <name type="scientific">Paenibacillus sp. BIHB 4019</name>
    <dbReference type="NCBI Taxonomy" id="1870819"/>
    <lineage>
        <taxon>Bacteria</taxon>
        <taxon>Bacillati</taxon>
        <taxon>Bacillota</taxon>
        <taxon>Bacilli</taxon>
        <taxon>Bacillales</taxon>
        <taxon>Paenibacillaceae</taxon>
        <taxon>Paenibacillus</taxon>
    </lineage>
</organism>
<gene>
    <name evidence="3" type="ORF">BBD42_10285</name>
</gene>
<dbReference type="AlphaFoldDB" id="A0A1B2DGI1"/>
<evidence type="ECO:0008006" key="4">
    <source>
        <dbReference type="Google" id="ProtNLM"/>
    </source>
</evidence>
<feature type="compositionally biased region" description="Low complexity" evidence="1">
    <location>
        <begin position="281"/>
        <end position="294"/>
    </location>
</feature>
<reference evidence="3" key="1">
    <citation type="submission" date="2016-08" db="EMBL/GenBank/DDBJ databases">
        <title>Complete Genome Seqeunce of Paenibacillus sp. BIHB 4019 from tea rhizoplane.</title>
        <authorList>
            <person name="Thakur R."/>
            <person name="Swarnkar M.K."/>
            <person name="Gulati A."/>
        </authorList>
    </citation>
    <scope>NUCLEOTIDE SEQUENCE [LARGE SCALE GENOMIC DNA]</scope>
    <source>
        <strain evidence="3">BIHB4019</strain>
    </source>
</reference>
<feature type="chain" id="PRO_5008534828" description="LysM domain-containing protein" evidence="2">
    <location>
        <begin position="25"/>
        <end position="294"/>
    </location>
</feature>
<name>A0A1B2DGI1_9BACL</name>
<feature type="region of interest" description="Disordered" evidence="1">
    <location>
        <begin position="116"/>
        <end position="137"/>
    </location>
</feature>
<protein>
    <recommendedName>
        <fullName evidence="4">LysM domain-containing protein</fullName>
    </recommendedName>
</protein>
<evidence type="ECO:0000256" key="1">
    <source>
        <dbReference type="SAM" id="MobiDB-lite"/>
    </source>
</evidence>
<feature type="region of interest" description="Disordered" evidence="1">
    <location>
        <begin position="150"/>
        <end position="172"/>
    </location>
</feature>
<feature type="compositionally biased region" description="Low complexity" evidence="1">
    <location>
        <begin position="34"/>
        <end position="44"/>
    </location>
</feature>